<sequence>MLIAARKAEIMTDFSGPPVMNLEYMNEHSFHGYVSNYTLSTSICHQPDLKGLHGALIEPCSVSSATHLFPLFGGSKLATNNEILLPAPKYWDNDPRFLAGGPNKPWGKKNNRIIWRGIASGGRNTAVNWRAFHRHRFVAMTNATQVRQAENWEEAPLNWARPPSNYSVKALDDNRLSDWLEESVDAGFIGLSCFPEEPDGECSYTGKWFKIVPEIEMSEQYNNKYLVDVDGNSFSGRYRAFLMSNSLPIKATLFREWHDSRLIAWKHFVPMDNRFVDLFGIMEYFLGYRNPKSNDPSVDDVQPHDNAARKIATEGQAWAHKVLRREDIQLYTLRVLLEYARVVDDRRDILGFVDDLRPQI</sequence>
<dbReference type="EMBL" id="JAGHQM010002894">
    <property type="protein sequence ID" value="KAH0548054.1"/>
    <property type="molecule type" value="Genomic_DNA"/>
</dbReference>
<comment type="caution">
    <text evidence="2">The sequence shown here is derived from an EMBL/GenBank/DDBJ whole genome shotgun (WGS) entry which is preliminary data.</text>
</comment>
<evidence type="ECO:0000313" key="3">
    <source>
        <dbReference type="Proteomes" id="UP000750711"/>
    </source>
</evidence>
<dbReference type="PANTHER" id="PTHR12203">
    <property type="entry name" value="KDEL LYS-ASP-GLU-LEU CONTAINING - RELATED"/>
    <property type="match status" value="1"/>
</dbReference>
<proteinExistence type="predicted"/>
<evidence type="ECO:0000313" key="2">
    <source>
        <dbReference type="EMBL" id="KAH0548054.1"/>
    </source>
</evidence>
<dbReference type="InterPro" id="IPR051091">
    <property type="entry name" value="O-Glucosyltr/Glycosyltrsf_90"/>
</dbReference>
<feature type="domain" description="Glycosyl transferase CAP10" evidence="1">
    <location>
        <begin position="47"/>
        <end position="346"/>
    </location>
</feature>
<dbReference type="Pfam" id="PF05686">
    <property type="entry name" value="Glyco_transf_90"/>
    <property type="match status" value="1"/>
</dbReference>
<protein>
    <recommendedName>
        <fullName evidence="1">Glycosyl transferase CAP10 domain-containing protein</fullName>
    </recommendedName>
</protein>
<dbReference type="PANTHER" id="PTHR12203:SF22">
    <property type="entry name" value="CAPSULE ASSOCIATED PROTEIN"/>
    <property type="match status" value="1"/>
</dbReference>
<keyword evidence="3" id="KW-1185">Reference proteome</keyword>
<reference evidence="2" key="1">
    <citation type="submission" date="2021-03" db="EMBL/GenBank/DDBJ databases">
        <title>Comparative genomics and phylogenomic investigation of the class Geoglossomycetes provide insights into ecological specialization and systematics.</title>
        <authorList>
            <person name="Melie T."/>
            <person name="Pirro S."/>
            <person name="Miller A.N."/>
            <person name="Quandt A."/>
        </authorList>
    </citation>
    <scope>NUCLEOTIDE SEQUENCE</scope>
    <source>
        <strain evidence="2">CAQ_001_2017</strain>
    </source>
</reference>
<organism evidence="2 3">
    <name type="scientific">Trichoglossum hirsutum</name>
    <dbReference type="NCBI Taxonomy" id="265104"/>
    <lineage>
        <taxon>Eukaryota</taxon>
        <taxon>Fungi</taxon>
        <taxon>Dikarya</taxon>
        <taxon>Ascomycota</taxon>
        <taxon>Pezizomycotina</taxon>
        <taxon>Geoglossomycetes</taxon>
        <taxon>Geoglossales</taxon>
        <taxon>Geoglossaceae</taxon>
        <taxon>Trichoglossum</taxon>
    </lineage>
</organism>
<dbReference type="AlphaFoldDB" id="A0A9P8IAF0"/>
<dbReference type="SMART" id="SM00672">
    <property type="entry name" value="CAP10"/>
    <property type="match status" value="1"/>
</dbReference>
<dbReference type="Proteomes" id="UP000750711">
    <property type="component" value="Unassembled WGS sequence"/>
</dbReference>
<accession>A0A9P8IAF0</accession>
<dbReference type="InterPro" id="IPR006598">
    <property type="entry name" value="CAP10"/>
</dbReference>
<name>A0A9P8IAF0_9PEZI</name>
<gene>
    <name evidence="2" type="ORF">GP486_008204</name>
</gene>
<evidence type="ECO:0000259" key="1">
    <source>
        <dbReference type="SMART" id="SM00672"/>
    </source>
</evidence>